<dbReference type="EMBL" id="AFNH02000664">
    <property type="protein sequence ID" value="EZG61983.1"/>
    <property type="molecule type" value="Genomic_DNA"/>
</dbReference>
<reference evidence="2" key="1">
    <citation type="submission" date="2013-12" db="EMBL/GenBank/DDBJ databases">
        <authorList>
            <person name="Omoto C.K."/>
            <person name="Sibley D."/>
            <person name="Venepally P."/>
            <person name="Hadjithomas M."/>
            <person name="Karamycheva S."/>
            <person name="Brunk B."/>
            <person name="Roos D."/>
            <person name="Caler E."/>
            <person name="Lorenzi H."/>
        </authorList>
    </citation>
    <scope>NUCLEOTIDE SEQUENCE</scope>
</reference>
<dbReference type="GeneID" id="22913148"/>
<dbReference type="Proteomes" id="UP000019763">
    <property type="component" value="Unassembled WGS sequence"/>
</dbReference>
<dbReference type="RefSeq" id="XP_011130736.1">
    <property type="nucleotide sequence ID" value="XM_011132434.1"/>
</dbReference>
<dbReference type="SUPFAM" id="SSF81837">
    <property type="entry name" value="BEACH domain"/>
    <property type="match status" value="1"/>
</dbReference>
<dbReference type="Gene3D" id="1.10.1540.10">
    <property type="entry name" value="BEACH domain"/>
    <property type="match status" value="1"/>
</dbReference>
<feature type="domain" description="BEACH" evidence="1">
    <location>
        <begin position="326"/>
        <end position="607"/>
    </location>
</feature>
<dbReference type="OrthoDB" id="26681at2759"/>
<sequence length="607" mass="69274">MSDAVPMPEAGPVVDAKLVVDCIKGIECCVSYDEPLILGVTSGTLSTSVNDVSSSGKRKSVQGLFGLEENIVLVNVIVTLTKLIILNQTPEGQVAIRNGHLSGRSSVVVQYRWVKSLEYTAPKLVMNIDHIHLIEIHQGRCVQNSDKYSCDVDITLVSKELTDDVIGLIRRLIEHMKKEPGENGALSSGLAKEDGRNEKVDYDKMISNCLLKNQWMVNGILTTIWGSLIDRMRNELVRLGIIAEGILIIRSSSLTKILSKGTANGVSVIHYNRILFGFRKLYKNKISEVAIYYSTSYKRVRTLLLRITNEDNFNKFITSLNHRLFIPQTNPKFLEHMTTIWSHGRMSTYHYLGFLNTLGGRSTKDFTVYPVYPWTLCESFQYPRQLADIEELRDLSRPIGAIETSRLNELLMKSKILDKDEYYLYGSHYSNASYVSFWLLREHYEVNMMINEGRLDYQQRSFSDMRQAWERVKREPNSFLELLPEMYGNSCRFLKKVTFATDLRQGGGDAVPDVNVHCVTPFTKCLCTDLFMKSCNCRPEFLNNDALWFLFCHRLILESPPVSAAVHHWIDLIFGYKQKGEAARREHNLFHPASYSASNFKTDLLVP</sequence>
<dbReference type="eggNOG" id="KOG1786">
    <property type="taxonomic scope" value="Eukaryota"/>
</dbReference>
<dbReference type="InterPro" id="IPR000409">
    <property type="entry name" value="BEACH_dom"/>
</dbReference>
<organism evidence="2 3">
    <name type="scientific">Gregarina niphandrodes</name>
    <name type="common">Septate eugregarine</name>
    <dbReference type="NCBI Taxonomy" id="110365"/>
    <lineage>
        <taxon>Eukaryota</taxon>
        <taxon>Sar</taxon>
        <taxon>Alveolata</taxon>
        <taxon>Apicomplexa</taxon>
        <taxon>Conoidasida</taxon>
        <taxon>Gregarinasina</taxon>
        <taxon>Eugregarinorida</taxon>
        <taxon>Gregarinidae</taxon>
        <taxon>Gregarina</taxon>
    </lineage>
</organism>
<dbReference type="PANTHER" id="PTHR13743:SF112">
    <property type="entry name" value="BEACH DOMAIN-CONTAINING PROTEIN"/>
    <property type="match status" value="1"/>
</dbReference>
<dbReference type="InterPro" id="IPR050865">
    <property type="entry name" value="BEACH_Domain"/>
</dbReference>
<evidence type="ECO:0000259" key="1">
    <source>
        <dbReference type="PROSITE" id="PS50197"/>
    </source>
</evidence>
<feature type="non-terminal residue" evidence="2">
    <location>
        <position position="607"/>
    </location>
</feature>
<dbReference type="Pfam" id="PF02138">
    <property type="entry name" value="Beach"/>
    <property type="match status" value="2"/>
</dbReference>
<evidence type="ECO:0000313" key="3">
    <source>
        <dbReference type="Proteomes" id="UP000019763"/>
    </source>
</evidence>
<dbReference type="AlphaFoldDB" id="A0A023B5T1"/>
<protein>
    <submittedName>
        <fullName evidence="2">Beige/BEACH domain protein</fullName>
    </submittedName>
</protein>
<dbReference type="PROSITE" id="PS50197">
    <property type="entry name" value="BEACH"/>
    <property type="match status" value="1"/>
</dbReference>
<name>A0A023B5T1_GRENI</name>
<dbReference type="PANTHER" id="PTHR13743">
    <property type="entry name" value="BEIGE/BEACH-RELATED"/>
    <property type="match status" value="1"/>
</dbReference>
<dbReference type="SMART" id="SM01026">
    <property type="entry name" value="Beach"/>
    <property type="match status" value="1"/>
</dbReference>
<dbReference type="VEuPathDB" id="CryptoDB:GNI_088390"/>
<accession>A0A023B5T1</accession>
<gene>
    <name evidence="2" type="ORF">GNI_088390</name>
</gene>
<proteinExistence type="predicted"/>
<comment type="caution">
    <text evidence="2">The sequence shown here is derived from an EMBL/GenBank/DDBJ whole genome shotgun (WGS) entry which is preliminary data.</text>
</comment>
<dbReference type="InterPro" id="IPR036372">
    <property type="entry name" value="BEACH_dom_sf"/>
</dbReference>
<evidence type="ECO:0000313" key="2">
    <source>
        <dbReference type="EMBL" id="EZG61983.1"/>
    </source>
</evidence>
<keyword evidence="3" id="KW-1185">Reference proteome</keyword>